<feature type="transmembrane region" description="Helical" evidence="1">
    <location>
        <begin position="56"/>
        <end position="79"/>
    </location>
</feature>
<evidence type="ECO:0000313" key="3">
    <source>
        <dbReference type="EMBL" id="SDY95406.1"/>
    </source>
</evidence>
<evidence type="ECO:0000259" key="2">
    <source>
        <dbReference type="SMART" id="SM00014"/>
    </source>
</evidence>
<name>A0A1H3P2R8_9FIRM</name>
<reference evidence="3 4" key="1">
    <citation type="submission" date="2016-10" db="EMBL/GenBank/DDBJ databases">
        <authorList>
            <person name="de Groot N.N."/>
        </authorList>
    </citation>
    <scope>NUCLEOTIDE SEQUENCE [LARGE SCALE GENOMIC DNA]</scope>
    <source>
        <strain evidence="3 4">DSM 21650</strain>
    </source>
</reference>
<dbReference type="Pfam" id="PF01569">
    <property type="entry name" value="PAP2"/>
    <property type="match status" value="1"/>
</dbReference>
<feature type="transmembrane region" description="Helical" evidence="1">
    <location>
        <begin position="185"/>
        <end position="203"/>
    </location>
</feature>
<dbReference type="RefSeq" id="WP_091728957.1">
    <property type="nucleotide sequence ID" value="NZ_FNQE01000012.1"/>
</dbReference>
<dbReference type="PANTHER" id="PTHR14969">
    <property type="entry name" value="SPHINGOSINE-1-PHOSPHATE PHOSPHOHYDROLASE"/>
    <property type="match status" value="1"/>
</dbReference>
<dbReference type="PANTHER" id="PTHR14969:SF13">
    <property type="entry name" value="AT30094P"/>
    <property type="match status" value="1"/>
</dbReference>
<dbReference type="SUPFAM" id="SSF48317">
    <property type="entry name" value="Acid phosphatase/Vanadium-dependent haloperoxidase"/>
    <property type="match status" value="1"/>
</dbReference>
<keyword evidence="4" id="KW-1185">Reference proteome</keyword>
<dbReference type="InterPro" id="IPR036938">
    <property type="entry name" value="PAP2/HPO_sf"/>
</dbReference>
<dbReference type="SMART" id="SM00014">
    <property type="entry name" value="acidPPc"/>
    <property type="match status" value="1"/>
</dbReference>
<dbReference type="STRING" id="415015.SAMN05660462_01349"/>
<dbReference type="Proteomes" id="UP000198625">
    <property type="component" value="Unassembled WGS sequence"/>
</dbReference>
<feature type="transmembrane region" description="Helical" evidence="1">
    <location>
        <begin position="158"/>
        <end position="179"/>
    </location>
</feature>
<dbReference type="EMBL" id="FNQE01000012">
    <property type="protein sequence ID" value="SDY95406.1"/>
    <property type="molecule type" value="Genomic_DNA"/>
</dbReference>
<dbReference type="Gene3D" id="1.20.144.10">
    <property type="entry name" value="Phosphatidic acid phosphatase type 2/haloperoxidase"/>
    <property type="match status" value="2"/>
</dbReference>
<gene>
    <name evidence="3" type="ORF">SAMN05660462_01349</name>
</gene>
<proteinExistence type="predicted"/>
<keyword evidence="1" id="KW-1133">Transmembrane helix</keyword>
<keyword evidence="1" id="KW-0812">Transmembrane</keyword>
<protein>
    <submittedName>
        <fullName evidence="3">Undecaprenyl-diphosphatase</fullName>
    </submittedName>
</protein>
<keyword evidence="1" id="KW-0472">Membrane</keyword>
<dbReference type="OrthoDB" id="9789113at2"/>
<feature type="domain" description="Phosphatidic acid phosphatase type 2/haloperoxidase" evidence="2">
    <location>
        <begin position="86"/>
        <end position="200"/>
    </location>
</feature>
<feature type="transmembrane region" description="Helical" evidence="1">
    <location>
        <begin position="86"/>
        <end position="105"/>
    </location>
</feature>
<accession>A0A1H3P2R8</accession>
<sequence>MKNKFLKIGAMVSLLLLIVFIFLATNIWGVDGGIYFDEKIISSVHENINPSIKGFMVLLSFLGSAKFYFILAPFLILYLVKKKHIIELYALLISILGSYGLNELLKLFFGRHRPYEYFLVQQKGFSFPSGHAMITLSFYAMAAYLYLRNKELNLKKSLIWLVTIVFIGLVGFSRIYLGVHWPTDIVAGFSAGYIWLYLCILGVESTHKRRYKKLQT</sequence>
<feature type="transmembrane region" description="Helical" evidence="1">
    <location>
        <begin position="125"/>
        <end position="146"/>
    </location>
</feature>
<organism evidence="3 4">
    <name type="scientific">Proteiniborus ethanoligenes</name>
    <dbReference type="NCBI Taxonomy" id="415015"/>
    <lineage>
        <taxon>Bacteria</taxon>
        <taxon>Bacillati</taxon>
        <taxon>Bacillota</taxon>
        <taxon>Clostridia</taxon>
        <taxon>Eubacteriales</taxon>
        <taxon>Proteiniborus</taxon>
    </lineage>
</organism>
<dbReference type="AlphaFoldDB" id="A0A1H3P2R8"/>
<evidence type="ECO:0000313" key="4">
    <source>
        <dbReference type="Proteomes" id="UP000198625"/>
    </source>
</evidence>
<evidence type="ECO:0000256" key="1">
    <source>
        <dbReference type="SAM" id="Phobius"/>
    </source>
</evidence>
<dbReference type="InterPro" id="IPR000326">
    <property type="entry name" value="PAP2/HPO"/>
</dbReference>
<dbReference type="CDD" id="cd03392">
    <property type="entry name" value="PAP2_like_2"/>
    <property type="match status" value="1"/>
</dbReference>